<protein>
    <submittedName>
        <fullName evidence="4">Barstar family protein</fullName>
    </submittedName>
</protein>
<dbReference type="RefSeq" id="WP_141337097.1">
    <property type="nucleotide sequence ID" value="NZ_JBHMAX010000015.1"/>
</dbReference>
<reference evidence="4 5" key="1">
    <citation type="submission" date="2024-09" db="EMBL/GenBank/DDBJ databases">
        <authorList>
            <person name="Sun Q."/>
            <person name="Mori K."/>
        </authorList>
    </citation>
    <scope>NUCLEOTIDE SEQUENCE [LARGE SCALE GENOMIC DNA]</scope>
    <source>
        <strain evidence="4 5">JCM 12763</strain>
    </source>
</reference>
<comment type="similarity">
    <text evidence="1">Belongs to the barstar family.</text>
</comment>
<comment type="caution">
    <text evidence="4">The sequence shown here is derived from an EMBL/GenBank/DDBJ whole genome shotgun (WGS) entry which is preliminary data.</text>
</comment>
<dbReference type="InterPro" id="IPR000468">
    <property type="entry name" value="Barstar"/>
</dbReference>
<sequence length="138" mass="14610">MILVPAERLEGVRTHLADAGYAVVEATTPVHADLRGAQAELAAALGLPSPAERNLDAMVDTLRDLPQIWDGRMVALLWKDAERLACADGRGWWILGEILDDADDLTVVAFGEARIGRPPAEGDAASEDGAGRDAGGDR</sequence>
<organism evidence="4 5">
    <name type="scientific">Ornithinimicrobium kibberense</name>
    <dbReference type="NCBI Taxonomy" id="282060"/>
    <lineage>
        <taxon>Bacteria</taxon>
        <taxon>Bacillati</taxon>
        <taxon>Actinomycetota</taxon>
        <taxon>Actinomycetes</taxon>
        <taxon>Micrococcales</taxon>
        <taxon>Ornithinimicrobiaceae</taxon>
        <taxon>Ornithinimicrobium</taxon>
    </lineage>
</organism>
<gene>
    <name evidence="4" type="ORF">ACFFN0_07740</name>
</gene>
<evidence type="ECO:0000313" key="4">
    <source>
        <dbReference type="EMBL" id="MFB9731932.1"/>
    </source>
</evidence>
<feature type="domain" description="Barstar (barnase inhibitor)" evidence="3">
    <location>
        <begin position="23"/>
        <end position="104"/>
    </location>
</feature>
<evidence type="ECO:0000259" key="3">
    <source>
        <dbReference type="Pfam" id="PF01337"/>
    </source>
</evidence>
<dbReference type="InterPro" id="IPR035905">
    <property type="entry name" value="Barstar-like_sf"/>
</dbReference>
<dbReference type="Pfam" id="PF01337">
    <property type="entry name" value="Barstar"/>
    <property type="match status" value="1"/>
</dbReference>
<feature type="compositionally biased region" description="Basic and acidic residues" evidence="2">
    <location>
        <begin position="129"/>
        <end position="138"/>
    </location>
</feature>
<dbReference type="Proteomes" id="UP001589613">
    <property type="component" value="Unassembled WGS sequence"/>
</dbReference>
<evidence type="ECO:0000256" key="1">
    <source>
        <dbReference type="ARBA" id="ARBA00006845"/>
    </source>
</evidence>
<keyword evidence="5" id="KW-1185">Reference proteome</keyword>
<feature type="region of interest" description="Disordered" evidence="2">
    <location>
        <begin position="116"/>
        <end position="138"/>
    </location>
</feature>
<evidence type="ECO:0000313" key="5">
    <source>
        <dbReference type="Proteomes" id="UP001589613"/>
    </source>
</evidence>
<proteinExistence type="inferred from homology"/>
<dbReference type="EMBL" id="JBHMAX010000015">
    <property type="protein sequence ID" value="MFB9731932.1"/>
    <property type="molecule type" value="Genomic_DNA"/>
</dbReference>
<dbReference type="Gene3D" id="3.30.370.10">
    <property type="entry name" value="Barstar-like"/>
    <property type="match status" value="1"/>
</dbReference>
<evidence type="ECO:0000256" key="2">
    <source>
        <dbReference type="SAM" id="MobiDB-lite"/>
    </source>
</evidence>
<name>A0ABV5V2B3_9MICO</name>
<dbReference type="SUPFAM" id="SSF52038">
    <property type="entry name" value="Barstar-related"/>
    <property type="match status" value="1"/>
</dbReference>
<accession>A0ABV5V2B3</accession>